<dbReference type="Proteomes" id="UP000717996">
    <property type="component" value="Unassembled WGS sequence"/>
</dbReference>
<dbReference type="AlphaFoldDB" id="A0A9P7BZ84"/>
<evidence type="ECO:0000256" key="1">
    <source>
        <dbReference type="SAM" id="MobiDB-lite"/>
    </source>
</evidence>
<proteinExistence type="predicted"/>
<name>A0A9P7BZ84_RHIOR</name>
<evidence type="ECO:0000313" key="2">
    <source>
        <dbReference type="EMBL" id="KAG1524600.1"/>
    </source>
</evidence>
<organism evidence="2 3">
    <name type="scientific">Rhizopus oryzae</name>
    <name type="common">Mucormycosis agent</name>
    <name type="synonym">Rhizopus arrhizus var. delemar</name>
    <dbReference type="NCBI Taxonomy" id="64495"/>
    <lineage>
        <taxon>Eukaryota</taxon>
        <taxon>Fungi</taxon>
        <taxon>Fungi incertae sedis</taxon>
        <taxon>Mucoromycota</taxon>
        <taxon>Mucoromycotina</taxon>
        <taxon>Mucoromycetes</taxon>
        <taxon>Mucorales</taxon>
        <taxon>Mucorineae</taxon>
        <taxon>Rhizopodaceae</taxon>
        <taxon>Rhizopus</taxon>
    </lineage>
</organism>
<reference evidence="2" key="1">
    <citation type="journal article" date="2020" name="Microb. Genom.">
        <title>Genetic diversity of clinical and environmental Mucorales isolates obtained from an investigation of mucormycosis cases among solid organ transplant recipients.</title>
        <authorList>
            <person name="Nguyen M.H."/>
            <person name="Kaul D."/>
            <person name="Muto C."/>
            <person name="Cheng S.J."/>
            <person name="Richter R.A."/>
            <person name="Bruno V.M."/>
            <person name="Liu G."/>
            <person name="Beyhan S."/>
            <person name="Sundermann A.J."/>
            <person name="Mounaud S."/>
            <person name="Pasculle A.W."/>
            <person name="Nierman W.C."/>
            <person name="Driscoll E."/>
            <person name="Cumbie R."/>
            <person name="Clancy C.J."/>
            <person name="Dupont C.L."/>
        </authorList>
    </citation>
    <scope>NUCLEOTIDE SEQUENCE</scope>
    <source>
        <strain evidence="2">GL16</strain>
    </source>
</reference>
<gene>
    <name evidence="2" type="ORF">G6F51_014409</name>
</gene>
<comment type="caution">
    <text evidence="2">The sequence shown here is derived from an EMBL/GenBank/DDBJ whole genome shotgun (WGS) entry which is preliminary data.</text>
</comment>
<protein>
    <submittedName>
        <fullName evidence="2">Uncharacterized protein</fullName>
    </submittedName>
</protein>
<sequence length="98" mass="10659">MATGSIDLSSFAGSSPLTDDGTAMVLDSFLVPSSSTGEREELLLRQNLTQLRSEFNGFLEAFTTARLAGDEAAADHALQQMDRTKRRLTAMQEFDIVS</sequence>
<feature type="region of interest" description="Disordered" evidence="1">
    <location>
        <begin position="1"/>
        <end position="20"/>
    </location>
</feature>
<accession>A0A9P7BZ84</accession>
<evidence type="ECO:0000313" key="3">
    <source>
        <dbReference type="Proteomes" id="UP000717996"/>
    </source>
</evidence>
<feature type="compositionally biased region" description="Polar residues" evidence="1">
    <location>
        <begin position="1"/>
        <end position="17"/>
    </location>
</feature>
<dbReference type="EMBL" id="JAANIT010010097">
    <property type="protein sequence ID" value="KAG1524600.1"/>
    <property type="molecule type" value="Genomic_DNA"/>
</dbReference>